<dbReference type="EMBL" id="CM047580">
    <property type="protein sequence ID" value="KAI9923266.1"/>
    <property type="molecule type" value="Genomic_DNA"/>
</dbReference>
<gene>
    <name evidence="1" type="ORF">PsorP6_002731</name>
</gene>
<evidence type="ECO:0000313" key="1">
    <source>
        <dbReference type="EMBL" id="KAI9923266.1"/>
    </source>
</evidence>
<reference evidence="1 2" key="1">
    <citation type="journal article" date="2022" name="bioRxiv">
        <title>The genome of the oomycete Peronosclerospora sorghi, a cosmopolitan pathogen of maize and sorghum, is inflated with dispersed pseudogenes.</title>
        <authorList>
            <person name="Fletcher K."/>
            <person name="Martin F."/>
            <person name="Isakeit T."/>
            <person name="Cavanaugh K."/>
            <person name="Magill C."/>
            <person name="Michelmore R."/>
        </authorList>
    </citation>
    <scope>NUCLEOTIDE SEQUENCE [LARGE SCALE GENOMIC DNA]</scope>
    <source>
        <strain evidence="1">P6</strain>
    </source>
</reference>
<name>A0ACC0WZ61_9STRA</name>
<protein>
    <submittedName>
        <fullName evidence="1">Uncharacterized protein</fullName>
    </submittedName>
</protein>
<sequence>MRFLGVGATERGAVPATVESLRAFNGLVMPVHPRQYGLRWLLVVLHMKCQLRLLSILNHNYVQHLIHQYPEKWKEYQSFRSAEEKKQFFQSVAVPFVNKLESHFESEGGIRFLVNKYIVEVIIGDFLFHSDDIDGLPHARSLSLFGPLEVVDDDDDVEHAKDVFTELQGLTTLLSQQRAKMLYRIDTYCRMTQMEEPLAAEQLTTIDRSTSEICGSLSHDHARSCSDGLDLFSIQKMAEMDSTAVHELVVEVPRIFVSVADGIHNIVLERDFLNQAGDAFPPVLPHQLVKIDLRAFNSILSD</sequence>
<evidence type="ECO:0000313" key="2">
    <source>
        <dbReference type="Proteomes" id="UP001163321"/>
    </source>
</evidence>
<comment type="caution">
    <text evidence="1">The sequence shown here is derived from an EMBL/GenBank/DDBJ whole genome shotgun (WGS) entry which is preliminary data.</text>
</comment>
<keyword evidence="2" id="KW-1185">Reference proteome</keyword>
<proteinExistence type="predicted"/>
<organism evidence="1 2">
    <name type="scientific">Peronosclerospora sorghi</name>
    <dbReference type="NCBI Taxonomy" id="230839"/>
    <lineage>
        <taxon>Eukaryota</taxon>
        <taxon>Sar</taxon>
        <taxon>Stramenopiles</taxon>
        <taxon>Oomycota</taxon>
        <taxon>Peronosporomycetes</taxon>
        <taxon>Peronosporales</taxon>
        <taxon>Peronosporaceae</taxon>
        <taxon>Peronosclerospora</taxon>
    </lineage>
</organism>
<dbReference type="Proteomes" id="UP001163321">
    <property type="component" value="Chromosome 1"/>
</dbReference>
<accession>A0ACC0WZ61</accession>